<keyword evidence="1" id="KW-0732">Signal</keyword>
<reference evidence="3 5" key="1">
    <citation type="journal article" date="2015" name="Int. J. Syst. Evol. Microbiol.">
        <title>Complete genome sequence of Salinicoccus halodurans H3B36, isolated from the Qaidam Basin in China.</title>
        <authorList>
            <person name="Jiang K."/>
            <person name="Xue Y."/>
            <person name="Ma Y."/>
        </authorList>
    </citation>
    <scope>NUCLEOTIDE SEQUENCE [LARGE SCALE GENOMIC DNA]</scope>
    <source>
        <strain evidence="3 5">H3B36</strain>
    </source>
</reference>
<dbReference type="PANTHER" id="PTHR30336:SF20">
    <property type="entry name" value="DUF218 DOMAIN-CONTAINING PROTEIN"/>
    <property type="match status" value="1"/>
</dbReference>
<evidence type="ECO:0000313" key="5">
    <source>
        <dbReference type="Proteomes" id="UP000034029"/>
    </source>
</evidence>
<dbReference type="Proteomes" id="UP000034029">
    <property type="component" value="Chromosome"/>
</dbReference>
<evidence type="ECO:0000313" key="3">
    <source>
        <dbReference type="EMBL" id="AKG73510.1"/>
    </source>
</evidence>
<dbReference type="KEGG" id="shv:AAT16_04350"/>
<reference evidence="4 6" key="3">
    <citation type="submission" date="2016-10" db="EMBL/GenBank/DDBJ databases">
        <authorList>
            <person name="Varghese N."/>
            <person name="Submissions S."/>
        </authorList>
    </citation>
    <scope>NUCLEOTIDE SEQUENCE [LARGE SCALE GENOMIC DNA]</scope>
    <source>
        <strain evidence="4 6">CGMCC 1.6501</strain>
    </source>
</reference>
<feature type="chain" id="PRO_5044542286" evidence="1">
    <location>
        <begin position="23"/>
        <end position="190"/>
    </location>
</feature>
<evidence type="ECO:0000313" key="6">
    <source>
        <dbReference type="Proteomes" id="UP000183090"/>
    </source>
</evidence>
<dbReference type="RefSeq" id="WP_046789700.1">
    <property type="nucleotide sequence ID" value="NZ_CP011366.1"/>
</dbReference>
<reference evidence="5" key="2">
    <citation type="submission" date="2015-04" db="EMBL/GenBank/DDBJ databases">
        <title>Complete genome sequence of Salinicoccus halodurans strain H3B36, isolated from the Qaidam basin of China.</title>
        <authorList>
            <person name="Ma Y."/>
            <person name="Jiang K."/>
            <person name="Xue Y."/>
        </authorList>
    </citation>
    <scope>NUCLEOTIDE SEQUENCE [LARGE SCALE GENOMIC DNA]</scope>
    <source>
        <strain evidence="5">H3B36</strain>
    </source>
</reference>
<name>A0A0F7D428_9STAP</name>
<dbReference type="AlphaFoldDB" id="A0A0F7D428"/>
<dbReference type="PANTHER" id="PTHR30336">
    <property type="entry name" value="INNER MEMBRANE PROTEIN, PROBABLE PERMEASE"/>
    <property type="match status" value="1"/>
</dbReference>
<dbReference type="InterPro" id="IPR003848">
    <property type="entry name" value="DUF218"/>
</dbReference>
<evidence type="ECO:0000313" key="4">
    <source>
        <dbReference type="EMBL" id="SFK51847.1"/>
    </source>
</evidence>
<dbReference type="EMBL" id="FOTB01000001">
    <property type="protein sequence ID" value="SFK51847.1"/>
    <property type="molecule type" value="Genomic_DNA"/>
</dbReference>
<dbReference type="Gene3D" id="3.40.50.620">
    <property type="entry name" value="HUPs"/>
    <property type="match status" value="1"/>
</dbReference>
<dbReference type="InterPro" id="IPR051599">
    <property type="entry name" value="Cell_Envelope_Assoc"/>
</dbReference>
<feature type="signal peptide" evidence="1">
    <location>
        <begin position="1"/>
        <end position="22"/>
    </location>
</feature>
<evidence type="ECO:0000256" key="1">
    <source>
        <dbReference type="SAM" id="SignalP"/>
    </source>
</evidence>
<dbReference type="CDD" id="cd06259">
    <property type="entry name" value="YdcF-like"/>
    <property type="match status" value="1"/>
</dbReference>
<dbReference type="Pfam" id="PF02698">
    <property type="entry name" value="DUF218"/>
    <property type="match status" value="1"/>
</dbReference>
<dbReference type="InterPro" id="IPR014729">
    <property type="entry name" value="Rossmann-like_a/b/a_fold"/>
</dbReference>
<dbReference type="EMBL" id="CP011366">
    <property type="protein sequence ID" value="AKG73510.1"/>
    <property type="molecule type" value="Genomic_DNA"/>
</dbReference>
<organism evidence="4 6">
    <name type="scientific">Salinicoccus halodurans</name>
    <dbReference type="NCBI Taxonomy" id="407035"/>
    <lineage>
        <taxon>Bacteria</taxon>
        <taxon>Bacillati</taxon>
        <taxon>Bacillota</taxon>
        <taxon>Bacilli</taxon>
        <taxon>Bacillales</taxon>
        <taxon>Staphylococcaceae</taxon>
        <taxon>Salinicoccus</taxon>
    </lineage>
</organism>
<proteinExistence type="predicted"/>
<dbReference type="OrthoDB" id="9782395at2"/>
<evidence type="ECO:0000259" key="2">
    <source>
        <dbReference type="Pfam" id="PF02698"/>
    </source>
</evidence>
<protein>
    <submittedName>
        <fullName evidence="4">Uncharacterized SAM-binding protein YcdF, DUF218 family</fullName>
    </submittedName>
</protein>
<feature type="domain" description="DUF218" evidence="2">
    <location>
        <begin position="38"/>
        <end position="161"/>
    </location>
</feature>
<gene>
    <name evidence="3" type="ORF">AAT16_04350</name>
    <name evidence="4" type="ORF">SAMN05216235_0108</name>
</gene>
<accession>A0A0F7D428</accession>
<sequence>MNLKFIMTISSLLLVFVGTALADSFLPVEADEPAESEVIVLLGGGDQGRVKKAADLYKEGYADEVLITAAEKDGSVSDLKTVAGHYGIPEEALIVDNDATSTYTNAKNTMDVMDAEGFDSAMVVTSDYHVERAEFIFDKVNDANHEINYIAAPSLSGENWMERDHSKDIWFSELTKMWGYRIGLYKWIDQ</sequence>
<dbReference type="GO" id="GO:0005886">
    <property type="term" value="C:plasma membrane"/>
    <property type="evidence" value="ECO:0007669"/>
    <property type="project" value="TreeGrafter"/>
</dbReference>
<dbReference type="Proteomes" id="UP000183090">
    <property type="component" value="Unassembled WGS sequence"/>
</dbReference>
<keyword evidence="5" id="KW-1185">Reference proteome</keyword>